<feature type="transmembrane region" description="Helical" evidence="1">
    <location>
        <begin position="6"/>
        <end position="24"/>
    </location>
</feature>
<dbReference type="InterPro" id="IPR016768">
    <property type="entry name" value="UCP019883"/>
</dbReference>
<keyword evidence="1" id="KW-1133">Transmembrane helix</keyword>
<dbReference type="EMBL" id="JBBUTF010000019">
    <property type="protein sequence ID" value="MEK8028060.1"/>
    <property type="molecule type" value="Genomic_DNA"/>
</dbReference>
<protein>
    <submittedName>
        <fullName evidence="2">DUF2818 family protein</fullName>
    </submittedName>
</protein>
<evidence type="ECO:0000256" key="1">
    <source>
        <dbReference type="SAM" id="Phobius"/>
    </source>
</evidence>
<feature type="transmembrane region" description="Helical" evidence="1">
    <location>
        <begin position="73"/>
        <end position="96"/>
    </location>
</feature>
<keyword evidence="1" id="KW-0812">Transmembrane</keyword>
<sequence length="100" mass="11115">MLGTTAPVWGLLLLGLLAANAPFLTERRLFVLPARGSKPLGWRLLELLLLTALMIGIGTLIEMRLGQRSPQGWAFYVVMISLMLTFAFPGFVWRCLRRGG</sequence>
<gene>
    <name evidence="2" type="ORF">AACH11_19030</name>
</gene>
<accession>A0ABU9BDR2</accession>
<evidence type="ECO:0000313" key="2">
    <source>
        <dbReference type="EMBL" id="MEK8028060.1"/>
    </source>
</evidence>
<keyword evidence="3" id="KW-1185">Reference proteome</keyword>
<dbReference type="RefSeq" id="WP_341375845.1">
    <property type="nucleotide sequence ID" value="NZ_JBBUTF010000019.1"/>
</dbReference>
<proteinExistence type="predicted"/>
<evidence type="ECO:0000313" key="3">
    <source>
        <dbReference type="Proteomes" id="UP001368500"/>
    </source>
</evidence>
<organism evidence="2 3">
    <name type="scientific">Pseudaquabacterium rugosum</name>
    <dbReference type="NCBI Taxonomy" id="2984194"/>
    <lineage>
        <taxon>Bacteria</taxon>
        <taxon>Pseudomonadati</taxon>
        <taxon>Pseudomonadota</taxon>
        <taxon>Betaproteobacteria</taxon>
        <taxon>Burkholderiales</taxon>
        <taxon>Sphaerotilaceae</taxon>
        <taxon>Pseudaquabacterium</taxon>
    </lineage>
</organism>
<comment type="caution">
    <text evidence="2">The sequence shown here is derived from an EMBL/GenBank/DDBJ whole genome shotgun (WGS) entry which is preliminary data.</text>
</comment>
<keyword evidence="1" id="KW-0472">Membrane</keyword>
<name>A0ABU9BDR2_9BURK</name>
<dbReference type="Proteomes" id="UP001368500">
    <property type="component" value="Unassembled WGS sequence"/>
</dbReference>
<dbReference type="Pfam" id="PF10993">
    <property type="entry name" value="DUF2818"/>
    <property type="match status" value="1"/>
</dbReference>
<dbReference type="PIRSF" id="PIRSF019883">
    <property type="entry name" value="UCP019883"/>
    <property type="match status" value="1"/>
</dbReference>
<feature type="transmembrane region" description="Helical" evidence="1">
    <location>
        <begin position="44"/>
        <end position="61"/>
    </location>
</feature>
<reference evidence="2 3" key="1">
    <citation type="submission" date="2024-04" db="EMBL/GenBank/DDBJ databases">
        <title>Novel species of the genus Ideonella isolated from streams.</title>
        <authorList>
            <person name="Lu H."/>
        </authorList>
    </citation>
    <scope>NUCLEOTIDE SEQUENCE [LARGE SCALE GENOMIC DNA]</scope>
    <source>
        <strain evidence="2 3">BYS139W</strain>
    </source>
</reference>